<dbReference type="Pfam" id="PF00932">
    <property type="entry name" value="LTD"/>
    <property type="match status" value="1"/>
</dbReference>
<dbReference type="CDD" id="cd10283">
    <property type="entry name" value="MnuA_DNase1-like"/>
    <property type="match status" value="1"/>
</dbReference>
<feature type="domain" description="LTD" evidence="2">
    <location>
        <begin position="20"/>
        <end position="182"/>
    </location>
</feature>
<keyword evidence="3" id="KW-0378">Hydrolase</keyword>
<dbReference type="CDD" id="cd04486">
    <property type="entry name" value="YhcR_OBF_like"/>
    <property type="match status" value="1"/>
</dbReference>
<dbReference type="Pfam" id="PF04151">
    <property type="entry name" value="PPC"/>
    <property type="match status" value="1"/>
</dbReference>
<proteinExistence type="predicted"/>
<dbReference type="InterPro" id="IPR036691">
    <property type="entry name" value="Endo/exonu/phosph_ase_sf"/>
</dbReference>
<keyword evidence="4" id="KW-1185">Reference proteome</keyword>
<accession>A0ABP8HT69</accession>
<dbReference type="PROSITE" id="PS51841">
    <property type="entry name" value="LTD"/>
    <property type="match status" value="1"/>
</dbReference>
<dbReference type="InterPro" id="IPR047971">
    <property type="entry name" value="ExeM-like"/>
</dbReference>
<evidence type="ECO:0000313" key="3">
    <source>
        <dbReference type="EMBL" id="GAA4344042.1"/>
    </source>
</evidence>
<dbReference type="Gene3D" id="2.60.40.1260">
    <property type="entry name" value="Lamin Tail domain"/>
    <property type="match status" value="1"/>
</dbReference>
<gene>
    <name evidence="3" type="ORF">GCM10023150_03070</name>
</gene>
<evidence type="ECO:0000259" key="2">
    <source>
        <dbReference type="PROSITE" id="PS51841"/>
    </source>
</evidence>
<dbReference type="NCBIfam" id="NF033681">
    <property type="entry name" value="ExeM_NucH_DNase"/>
    <property type="match status" value="1"/>
</dbReference>
<dbReference type="PANTHER" id="PTHR42834:SF1">
    <property type="entry name" value="ENDONUCLEASE_EXONUCLEASE_PHOSPHATASE FAMILY PROTEIN (AFU_ORTHOLOGUE AFUA_3G09210)"/>
    <property type="match status" value="1"/>
</dbReference>
<dbReference type="Pfam" id="PF03372">
    <property type="entry name" value="Exo_endo_phos"/>
    <property type="match status" value="1"/>
</dbReference>
<dbReference type="InterPro" id="IPR036415">
    <property type="entry name" value="Lamin_tail_dom_sf"/>
</dbReference>
<dbReference type="EMBL" id="BAABFU010000001">
    <property type="protein sequence ID" value="GAA4344042.1"/>
    <property type="molecule type" value="Genomic_DNA"/>
</dbReference>
<comment type="caution">
    <text evidence="3">The sequence shown here is derived from an EMBL/GenBank/DDBJ whole genome shotgun (WGS) entry which is preliminary data.</text>
</comment>
<dbReference type="PANTHER" id="PTHR42834">
    <property type="entry name" value="ENDONUCLEASE/EXONUCLEASE/PHOSPHATASE FAMILY PROTEIN (AFU_ORTHOLOGUE AFUA_3G09210)"/>
    <property type="match status" value="1"/>
</dbReference>
<dbReference type="SUPFAM" id="SSF56219">
    <property type="entry name" value="DNase I-like"/>
    <property type="match status" value="1"/>
</dbReference>
<protein>
    <submittedName>
        <fullName evidence="3">ExeM/NucH family extracellular endonuclease</fullName>
    </submittedName>
</protein>
<feature type="chain" id="PRO_5045825282" evidence="1">
    <location>
        <begin position="29"/>
        <end position="873"/>
    </location>
</feature>
<keyword evidence="1" id="KW-0732">Signal</keyword>
<evidence type="ECO:0000256" key="1">
    <source>
        <dbReference type="SAM" id="SignalP"/>
    </source>
</evidence>
<evidence type="ECO:0000313" key="4">
    <source>
        <dbReference type="Proteomes" id="UP001501294"/>
    </source>
</evidence>
<organism evidence="3 4">
    <name type="scientific">Kangiella taiwanensis</name>
    <dbReference type="NCBI Taxonomy" id="1079179"/>
    <lineage>
        <taxon>Bacteria</taxon>
        <taxon>Pseudomonadati</taxon>
        <taxon>Pseudomonadota</taxon>
        <taxon>Gammaproteobacteria</taxon>
        <taxon>Kangiellales</taxon>
        <taxon>Kangiellaceae</taxon>
        <taxon>Kangiella</taxon>
    </lineage>
</organism>
<keyword evidence="3" id="KW-0540">Nuclease</keyword>
<name>A0ABP8HT69_9GAMM</name>
<dbReference type="InterPro" id="IPR001322">
    <property type="entry name" value="Lamin_tail_dom"/>
</dbReference>
<dbReference type="InterPro" id="IPR007280">
    <property type="entry name" value="Peptidase_C_arc/bac"/>
</dbReference>
<reference evidence="4" key="1">
    <citation type="journal article" date="2019" name="Int. J. Syst. Evol. Microbiol.">
        <title>The Global Catalogue of Microorganisms (GCM) 10K type strain sequencing project: providing services to taxonomists for standard genome sequencing and annotation.</title>
        <authorList>
            <consortium name="The Broad Institute Genomics Platform"/>
            <consortium name="The Broad Institute Genome Sequencing Center for Infectious Disease"/>
            <person name="Wu L."/>
            <person name="Ma J."/>
        </authorList>
    </citation>
    <scope>NUCLEOTIDE SEQUENCE [LARGE SCALE GENOMIC DNA]</scope>
    <source>
        <strain evidence="4">JCM 17727</strain>
    </source>
</reference>
<dbReference type="Gene3D" id="2.60.120.380">
    <property type="match status" value="1"/>
</dbReference>
<dbReference type="GO" id="GO:0004519">
    <property type="term" value="F:endonuclease activity"/>
    <property type="evidence" value="ECO:0007669"/>
    <property type="project" value="UniProtKB-KW"/>
</dbReference>
<dbReference type="Proteomes" id="UP001501294">
    <property type="component" value="Unassembled WGS sequence"/>
</dbReference>
<sequence length="873" mass="94514">MSNFNHLKRLPSLIALSLGTLVATQAQADIIISEYIEGSSYNKAIELYNNSSNAISLDDYQLKFYFNGNTSASTTMSLSGTIASQQTFVIANNRADAAILNVADLTNGSSWFNGDDAIELVNSSGLVDSIGQVGTDPGSYWGDSTAKTQNMTLLRKPSSSADTNSGDAYDVAGQWDTLAQDDFSDLGQYAGGSDPVGEIGACGDSKTFIHEIQGSGLVSPLDGQSVVIEAVVTADFSASGQLNSYFVQETAAEQDTDSATSEGLMVWLGSNTYNLSVGDRVRIAGTVDEYYDKTQLTNITDLINCGTSPVPAPTVIQLPLTSENDLESQEGMLVEFQQSLKVTENYNLGRYGELVLATDRLFQPTQLHRPGNDAQQLADANALSTIVLDDYSMAQNPETVIYPTGDLSFYNTVRTGDTVSNLVGVIDYGFGVYRLQPTQQPSFSSTNTRTTAPQLAGTGNLRVASFNVLNYFNGDGQGGGFPTARGADTFTEFQRQRDKIINAILAMDADIIGIMEVENDGFGSDSAIQDLVNGLNSLAPANEQYAFSQPASSQVGTDAIAVGIIYRSSSVTEEGTAVTTNAYPFDAKNRQPLVQTFKHSESGELITVAVNHFKSKGSCPSDGSANDDQGDFQGCWNERRTEASTYLASWLATNPTGVSTSNIMILGDLNAYAKEDPVHEIEQNGYVNLTQPTDYSYVFKGWSGSLDHALATGDLANKLVDVTEWHINADEPRILDYNVEYKTPEQIQNYYSTDAYRSSDHDPIIAEFNFAAAQSHSEVMALDGLWGLPFFPRVYSVELPDDVNNLEVKLNGGWGNADLFLYNSNTNKPLCRSKKHGNQEQCVMTNPQSGTWYIVIKPSWFYAGVSLNANIAK</sequence>
<dbReference type="InterPro" id="IPR005135">
    <property type="entry name" value="Endo/exonuclease/phosphatase"/>
</dbReference>
<keyword evidence="3" id="KW-0255">Endonuclease</keyword>
<dbReference type="RefSeq" id="WP_223577357.1">
    <property type="nucleotide sequence ID" value="NZ_BAABFU010000001.1"/>
</dbReference>
<feature type="signal peptide" evidence="1">
    <location>
        <begin position="1"/>
        <end position="28"/>
    </location>
</feature>
<dbReference type="SUPFAM" id="SSF74853">
    <property type="entry name" value="Lamin A/C globular tail domain"/>
    <property type="match status" value="1"/>
</dbReference>
<dbReference type="Gene3D" id="3.60.10.10">
    <property type="entry name" value="Endonuclease/exonuclease/phosphatase"/>
    <property type="match status" value="1"/>
</dbReference>